<dbReference type="InterPro" id="IPR042201">
    <property type="entry name" value="FH2_Formin_sf"/>
</dbReference>
<evidence type="ECO:0008006" key="8">
    <source>
        <dbReference type="Google" id="ProtNLM"/>
    </source>
</evidence>
<dbReference type="InterPro" id="IPR015425">
    <property type="entry name" value="FH2_Formin"/>
</dbReference>
<organism evidence="6 7">
    <name type="scientific">Muraenolepis orangiensis</name>
    <name type="common">Patagonian moray cod</name>
    <dbReference type="NCBI Taxonomy" id="630683"/>
    <lineage>
        <taxon>Eukaryota</taxon>
        <taxon>Metazoa</taxon>
        <taxon>Chordata</taxon>
        <taxon>Craniata</taxon>
        <taxon>Vertebrata</taxon>
        <taxon>Euteleostomi</taxon>
        <taxon>Actinopterygii</taxon>
        <taxon>Neopterygii</taxon>
        <taxon>Teleostei</taxon>
        <taxon>Neoteleostei</taxon>
        <taxon>Acanthomorphata</taxon>
        <taxon>Zeiogadaria</taxon>
        <taxon>Gadariae</taxon>
        <taxon>Gadiformes</taxon>
        <taxon>Muraenolepidoidei</taxon>
        <taxon>Muraenolepididae</taxon>
        <taxon>Muraenolepis</taxon>
    </lineage>
</organism>
<dbReference type="GO" id="GO:0005856">
    <property type="term" value="C:cytoskeleton"/>
    <property type="evidence" value="ECO:0007669"/>
    <property type="project" value="TreeGrafter"/>
</dbReference>
<dbReference type="PANTHER" id="PTHR45920:SF2">
    <property type="entry name" value="FH1_FH2 DOMAIN-CONTAINING PROTEIN 1"/>
    <property type="match status" value="1"/>
</dbReference>
<dbReference type="Pfam" id="PF02181">
    <property type="entry name" value="FH2"/>
    <property type="match status" value="1"/>
</dbReference>
<keyword evidence="1" id="KW-0009">Actin-binding</keyword>
<gene>
    <name evidence="6" type="ORF">NHX12_005137</name>
</gene>
<feature type="compositionally biased region" description="Polar residues" evidence="2">
    <location>
        <begin position="180"/>
        <end position="205"/>
    </location>
</feature>
<evidence type="ECO:0000256" key="1">
    <source>
        <dbReference type="ARBA" id="ARBA00023203"/>
    </source>
</evidence>
<dbReference type="Gene3D" id="1.25.10.10">
    <property type="entry name" value="Leucine-rich Repeat Variant"/>
    <property type="match status" value="1"/>
</dbReference>
<dbReference type="InterPro" id="IPR011989">
    <property type="entry name" value="ARM-like"/>
</dbReference>
<dbReference type="GO" id="GO:0030866">
    <property type="term" value="P:cortical actin cytoskeleton organization"/>
    <property type="evidence" value="ECO:0007669"/>
    <property type="project" value="TreeGrafter"/>
</dbReference>
<evidence type="ECO:0000313" key="6">
    <source>
        <dbReference type="EMBL" id="KAJ3592798.1"/>
    </source>
</evidence>
<dbReference type="AlphaFoldDB" id="A0A9Q0ICJ5"/>
<accession>A0A9Q0ICJ5</accession>
<dbReference type="Pfam" id="PF24959">
    <property type="entry name" value="FH3_FHOD1-3"/>
    <property type="match status" value="1"/>
</dbReference>
<dbReference type="OrthoDB" id="9806920at2759"/>
<dbReference type="PROSITE" id="PS51444">
    <property type="entry name" value="FH2"/>
    <property type="match status" value="1"/>
</dbReference>
<protein>
    <recommendedName>
        <fullName evidence="8">Formin homology 2 domain containing 1</fullName>
    </recommendedName>
</protein>
<evidence type="ECO:0000259" key="5">
    <source>
        <dbReference type="PROSITE" id="PS51444"/>
    </source>
</evidence>
<dbReference type="PROSITE" id="PS51231">
    <property type="entry name" value="DAD"/>
    <property type="match status" value="1"/>
</dbReference>
<reference evidence="6" key="1">
    <citation type="submission" date="2022-07" db="EMBL/GenBank/DDBJ databases">
        <title>Chromosome-level genome of Muraenolepis orangiensis.</title>
        <authorList>
            <person name="Kim J."/>
        </authorList>
    </citation>
    <scope>NUCLEOTIDE SEQUENCE</scope>
    <source>
        <strain evidence="6">KU_S4_2022</strain>
        <tissue evidence="6">Muscle</tissue>
    </source>
</reference>
<dbReference type="SUPFAM" id="SSF101447">
    <property type="entry name" value="Formin homology 2 domain (FH2 domain)"/>
    <property type="match status" value="1"/>
</dbReference>
<feature type="region of interest" description="Disordered" evidence="2">
    <location>
        <begin position="998"/>
        <end position="1022"/>
    </location>
</feature>
<feature type="compositionally biased region" description="Basic and acidic residues" evidence="2">
    <location>
        <begin position="166"/>
        <end position="175"/>
    </location>
</feature>
<evidence type="ECO:0000259" key="3">
    <source>
        <dbReference type="PROSITE" id="PS51231"/>
    </source>
</evidence>
<feature type="domain" description="GBD/FH3" evidence="4">
    <location>
        <begin position="1"/>
        <end position="231"/>
    </location>
</feature>
<feature type="compositionally biased region" description="Low complexity" evidence="2">
    <location>
        <begin position="409"/>
        <end position="418"/>
    </location>
</feature>
<evidence type="ECO:0000313" key="7">
    <source>
        <dbReference type="Proteomes" id="UP001148018"/>
    </source>
</evidence>
<dbReference type="InterPro" id="IPR014767">
    <property type="entry name" value="DAD_dom"/>
</dbReference>
<comment type="caution">
    <text evidence="6">The sequence shown here is derived from an EMBL/GenBank/DDBJ whole genome shotgun (WGS) entry which is preliminary data.</text>
</comment>
<dbReference type="Gene3D" id="1.20.58.2220">
    <property type="entry name" value="Formin, FH2 domain"/>
    <property type="match status" value="1"/>
</dbReference>
<dbReference type="GO" id="GO:0051015">
    <property type="term" value="F:actin filament binding"/>
    <property type="evidence" value="ECO:0007669"/>
    <property type="project" value="TreeGrafter"/>
</dbReference>
<sequence length="1049" mass="115904">MLFVDGMNGVVGHNETVQWLYTLTGSLSRLVVKTALKLLIVFVEYSESNSPLVIQAVNTVDHKRGVESWSYVMEILEERNGSDPELLIFTMMLLNKTLVALPDQDSFYDMTDCLERHNMEEIMQKHMSNIGTELELRQQFATYEAALKYEDGALDDNSPQLRKERRTMSTEQEGRKSRRTSAQNLTDLLSPCSPNSPFTNQSSPGGLSRSSVASDLSSLSPTSSLWGSPPPLPEPTNGTAAMPDFTQPDLPSSPWNFTLQRELKNTISDLSPRSSPEEPPEDKSFNLAAAQWMKRCSMNDTPPVPAEVKATPPVPAEVIATPSLPAEVLVTPPSPGIKVPGGLTEAVKGPLSRSPLLRQGSVAEQQNTLSDDRKFLLDMLFSKTPSSAEEEEKPAPVGRLAQNLCSEQARASSPSADSSSKRAELEGLKGSTQQALSRLRPQCSIIIESPALSLGHTLTAPLSPCEAPPRTADLRIKDLDFSDLLEDEDLDVLDMDNLDSTAGNRRAPSPLPGNGASVVKKRKTMKLFWKELKQAPEGCVKCKFGRGTVWGSLDKVAVDSAKLEHLFETKAKEHHVAKKGVEVKKSEIHVLDPKRSNSINIGMTVLPAVHVIKAAILNFDEFAISKEGIEKILTMIPTEEEKLKIQEAQLASPDVPLGSAEQFLLTLASISALAARLQLWSFKLNYEATEKDIAEPLFDLKLGMDQLSKNQTFGRILATLLAIGNFLNSSNAPGFELSYLTKVSEVKDTVQRQTLLHHVCCLMLDTYPESSDVYSEIPAITRSSKVDFDQLAESLAVLERRCKVSWENLKLVSKHDTKAALRSKMSDFLNDCGHRIQILKVVQRRVINRFHSFLLYLGQPSRGVRDVGVTRFCGVLSEFSLEYRTTRDRLLTQQRKRAAHRQRTKTRGKMITETENFLGAVPSQVVDTGTDDPEDEHDDMKNVLMSPDPETTLRRSRGQRAGRGRMSPSRSPGPNDDIAITGGHDDATDEIMDQLVKSVTQNPSKRPASPKTRKRSRLNRKSLRRTLKTGLSVDVVQALGLTSNTTGIL</sequence>
<keyword evidence="7" id="KW-1185">Reference proteome</keyword>
<name>A0A9Q0ICJ5_9TELE</name>
<dbReference type="SUPFAM" id="SSF48371">
    <property type="entry name" value="ARM repeat"/>
    <property type="match status" value="1"/>
</dbReference>
<feature type="region of interest" description="Disordered" evidence="2">
    <location>
        <begin position="406"/>
        <end position="433"/>
    </location>
</feature>
<dbReference type="InterPro" id="IPR016024">
    <property type="entry name" value="ARM-type_fold"/>
</dbReference>
<feature type="compositionally biased region" description="Basic residues" evidence="2">
    <location>
        <begin position="1011"/>
        <end position="1022"/>
    </location>
</feature>
<feature type="domain" description="DAD" evidence="3">
    <location>
        <begin position="985"/>
        <end position="1018"/>
    </location>
</feature>
<dbReference type="GO" id="GO:0005737">
    <property type="term" value="C:cytoplasm"/>
    <property type="evidence" value="ECO:0007669"/>
    <property type="project" value="TreeGrafter"/>
</dbReference>
<dbReference type="SMART" id="SM00498">
    <property type="entry name" value="FH2"/>
    <property type="match status" value="1"/>
</dbReference>
<proteinExistence type="predicted"/>
<dbReference type="PROSITE" id="PS51232">
    <property type="entry name" value="GBD_FH3"/>
    <property type="match status" value="1"/>
</dbReference>
<feature type="region of interest" description="Disordered" evidence="2">
    <location>
        <begin position="154"/>
        <end position="256"/>
    </location>
</feature>
<dbReference type="PANTHER" id="PTHR45920">
    <property type="entry name" value="FORMIN HOMOLOGY 2 DOMAIN CONTAINING, ISOFORM I"/>
    <property type="match status" value="1"/>
</dbReference>
<dbReference type="InterPro" id="IPR014768">
    <property type="entry name" value="GBD/FH3_dom"/>
</dbReference>
<evidence type="ECO:0000256" key="2">
    <source>
        <dbReference type="SAM" id="MobiDB-lite"/>
    </source>
</evidence>
<feature type="domain" description="FH2" evidence="5">
    <location>
        <begin position="514"/>
        <end position="909"/>
    </location>
</feature>
<feature type="compositionally biased region" description="Low complexity" evidence="2">
    <location>
        <begin position="207"/>
        <end position="227"/>
    </location>
</feature>
<dbReference type="EMBL" id="JANIIK010000112">
    <property type="protein sequence ID" value="KAJ3592798.1"/>
    <property type="molecule type" value="Genomic_DNA"/>
</dbReference>
<feature type="compositionally biased region" description="Basic residues" evidence="2">
    <location>
        <begin position="954"/>
        <end position="963"/>
    </location>
</feature>
<dbReference type="InterPro" id="IPR056771">
    <property type="entry name" value="FH3_FHOD1-3-like"/>
</dbReference>
<evidence type="ECO:0000259" key="4">
    <source>
        <dbReference type="PROSITE" id="PS51232"/>
    </source>
</evidence>
<dbReference type="Proteomes" id="UP001148018">
    <property type="component" value="Unassembled WGS sequence"/>
</dbReference>
<feature type="region of interest" description="Disordered" evidence="2">
    <location>
        <begin position="924"/>
        <end position="985"/>
    </location>
</feature>